<evidence type="ECO:0000313" key="2">
    <source>
        <dbReference type="Proteomes" id="UP001230649"/>
    </source>
</evidence>
<name>A0ACC2WWD4_9TREE</name>
<dbReference type="Proteomes" id="UP001230649">
    <property type="component" value="Unassembled WGS sequence"/>
</dbReference>
<protein>
    <submittedName>
        <fullName evidence="1">Uncharacterized protein</fullName>
    </submittedName>
</protein>
<organism evidence="1 2">
    <name type="scientific">Naganishia adeliensis</name>
    <dbReference type="NCBI Taxonomy" id="92952"/>
    <lineage>
        <taxon>Eukaryota</taxon>
        <taxon>Fungi</taxon>
        <taxon>Dikarya</taxon>
        <taxon>Basidiomycota</taxon>
        <taxon>Agaricomycotina</taxon>
        <taxon>Tremellomycetes</taxon>
        <taxon>Filobasidiales</taxon>
        <taxon>Filobasidiaceae</taxon>
        <taxon>Naganishia</taxon>
    </lineage>
</organism>
<reference evidence="1" key="1">
    <citation type="submission" date="2023-04" db="EMBL/GenBank/DDBJ databases">
        <title>Draft Genome sequencing of Naganishia species isolated from polar environments using Oxford Nanopore Technology.</title>
        <authorList>
            <person name="Leo P."/>
            <person name="Venkateswaran K."/>
        </authorList>
    </citation>
    <scope>NUCLEOTIDE SEQUENCE</scope>
    <source>
        <strain evidence="1">MNA-CCFEE 5262</strain>
    </source>
</reference>
<dbReference type="EMBL" id="JASBWS010000005">
    <property type="protein sequence ID" value="KAJ9115625.1"/>
    <property type="molecule type" value="Genomic_DNA"/>
</dbReference>
<comment type="caution">
    <text evidence="1">The sequence shown here is derived from an EMBL/GenBank/DDBJ whole genome shotgun (WGS) entry which is preliminary data.</text>
</comment>
<accession>A0ACC2WWD4</accession>
<keyword evidence="2" id="KW-1185">Reference proteome</keyword>
<proteinExistence type="predicted"/>
<gene>
    <name evidence="1" type="ORF">QFC20_000951</name>
</gene>
<sequence length="1487" mass="160388">MSPTDSAPPGQKSSEDEYPDQTSRDDCKSPTGTIRRVPSSEAYGSSIQSASSVFSGMEQQGRDQRDDQDGPDKPSYSHVVKSGSTPLATEDSSDTGLARPSTPSNSTYQQHQQHYLTAPPSANSARLSRSASRSRPMPPFTPGFGSRQASFVGGATKTSRSVSRVRRPEGVTSERGDGELSDDDLDYAYKKNRQAPTPLRPTFLKSATIGGPARRDLNRDDDDEPLGQDDEIVVRDRGEDLIRKRMRERKKAKRMASASANAAAREARGRDFTTTSASSPREGQHDTSFQSLQPERTGLSSSIPSAPNTPALNERQSSIGRGKSTSRARAYPGTSRTVPSTPFGATSSEAIPYEYFSSMKGKGYAGPQSITSLIPREEDEGESDVPEQASTPTALEPSAPNFPNSTSVEGVDWAYLDRPQTARHPRQQERQQQALSASQYGSRNPSRAESIVSDVISDVVRGDRSSAVDGGSRRMSEAGEEDYEEGEGENDEEDQEGELDQEDEDDEDEDDQDDQGVTMRDRQDAINIEHPFGLPIWKPALYRKSRSITRNAEKALHAIPSAAAERHLLPGNILWTLVFGWWLALLCFALAVLVFIIEFVTSGGIVRTSVTGEVAYARTIAGLGWYLGWPFGKYVEGKGVVRPTDDESADMADEDIEQDDGGEDAAQSSHTNGAREANVSIDSSRTVKKHEGPNGDAAGARAANTEDQPLLPKKRLSEHAQAHGVTFGTVTDGQARQSLYGAIGTGGNSAYGGSFRHKRGTWLSRLMGGAAYWIAFLGFIAPVLGAICLICWGLVVTIPMAKLTWNLLKYLAFRPLEIKFRSAPPVIAVTNTAGDVDADDDNASDDDDDMAEGSPGRSAFRQTRLKAGQLAPTAGPDSTVLLCTYRAIGLQYYKYTVGGVNIMFVNLLPLVFFTIFDGLVLLPGVERAEHRGEKINPVLAIVASQALIFILSLASVIPLSYFIGMAVASISAQSSIGMGAVINATFGSIIEIVLYGIALTQGKGKLVEGSIVGSILAGVLLMPGMSMISGAFKRKEQKFNAKSAGVTSTMLIMAIIGTLTPTLFYQTYGSAYLIGLWFSLRTHASQIWQNPQPLMKLDEVPAGGMHPAHRATVYQRLTPQAVMQQLLPTTAKPQDPAPASAPAINRRATTGWGDQQLKAAPRSSRQPSRVGHASDPSQATQRRNASLISTSRTPVNQTPRMPTHASQDKLNEVSELQLPTTIAGEAFNTEEFTRAVAVATVNALKSHENAIAREWKQARVPPALVDGAAVPAAAAAEEEHGGHEGPSWSRTVSSCVLLGCTVLYAIIAEILVDVVDVVLQGSGIDEKFLGVSLFALVPNTTEFMNAMSFALSGNIALSMEIGSAYALQVCLLQIPAMVAFSAFYDPRNMGEMVDTFTLIFPRWDVISIILSIFLLTYTYIEARSNYHRGSILVLSYLVLAAGFYFAPSTSPEDPGLGVLGNAVQTYTRVFETGLSLPQVVWRKMAGS</sequence>
<evidence type="ECO:0000313" key="1">
    <source>
        <dbReference type="EMBL" id="KAJ9115625.1"/>
    </source>
</evidence>